<proteinExistence type="inferred from homology"/>
<keyword evidence="2 4" id="KW-0378">Hydrolase</keyword>
<dbReference type="InterPro" id="IPR050261">
    <property type="entry name" value="FrsA_esterase"/>
</dbReference>
<organism evidence="4 5">
    <name type="scientific">Actinoplanes regularis</name>
    <dbReference type="NCBI Taxonomy" id="52697"/>
    <lineage>
        <taxon>Bacteria</taxon>
        <taxon>Bacillati</taxon>
        <taxon>Actinomycetota</taxon>
        <taxon>Actinomycetes</taxon>
        <taxon>Micromonosporales</taxon>
        <taxon>Micromonosporaceae</taxon>
        <taxon>Actinoplanes</taxon>
    </lineage>
</organism>
<comment type="similarity">
    <text evidence="1">Belongs to the AB hydrolase superfamily.</text>
</comment>
<accession>A0A238W717</accession>
<dbReference type="PANTHER" id="PTHR22946">
    <property type="entry name" value="DIENELACTONE HYDROLASE DOMAIN-CONTAINING PROTEIN-RELATED"/>
    <property type="match status" value="1"/>
</dbReference>
<evidence type="ECO:0000313" key="5">
    <source>
        <dbReference type="Proteomes" id="UP000198415"/>
    </source>
</evidence>
<evidence type="ECO:0000259" key="3">
    <source>
        <dbReference type="Pfam" id="PF12146"/>
    </source>
</evidence>
<dbReference type="GO" id="GO:0052689">
    <property type="term" value="F:carboxylic ester hydrolase activity"/>
    <property type="evidence" value="ECO:0007669"/>
    <property type="project" value="UniProtKB-ARBA"/>
</dbReference>
<dbReference type="InterPro" id="IPR022742">
    <property type="entry name" value="Hydrolase_4"/>
</dbReference>
<dbReference type="Gene3D" id="3.40.50.1820">
    <property type="entry name" value="alpha/beta hydrolase"/>
    <property type="match status" value="1"/>
</dbReference>
<keyword evidence="5" id="KW-1185">Reference proteome</keyword>
<evidence type="ECO:0000256" key="1">
    <source>
        <dbReference type="ARBA" id="ARBA00008645"/>
    </source>
</evidence>
<reference evidence="4 5" key="1">
    <citation type="submission" date="2017-06" db="EMBL/GenBank/DDBJ databases">
        <authorList>
            <person name="Kim H.J."/>
            <person name="Triplett B.A."/>
        </authorList>
    </citation>
    <scope>NUCLEOTIDE SEQUENCE [LARGE SCALE GENOMIC DNA]</scope>
    <source>
        <strain evidence="4 5">DSM 43151</strain>
    </source>
</reference>
<name>A0A238W717_9ACTN</name>
<dbReference type="OrthoDB" id="4536625at2"/>
<protein>
    <submittedName>
        <fullName evidence="4">Predicted alpha/beta hydrolase</fullName>
    </submittedName>
</protein>
<evidence type="ECO:0000256" key="2">
    <source>
        <dbReference type="ARBA" id="ARBA00022801"/>
    </source>
</evidence>
<gene>
    <name evidence="4" type="ORF">SAMN06264365_102226</name>
</gene>
<dbReference type="Pfam" id="PF12146">
    <property type="entry name" value="Hydrolase_4"/>
    <property type="match status" value="1"/>
</dbReference>
<dbReference type="RefSeq" id="WP_089292065.1">
    <property type="nucleotide sequence ID" value="NZ_BOMU01000030.1"/>
</dbReference>
<evidence type="ECO:0000313" key="4">
    <source>
        <dbReference type="EMBL" id="SNR42346.1"/>
    </source>
</evidence>
<dbReference type="AlphaFoldDB" id="A0A238W717"/>
<dbReference type="PANTHER" id="PTHR22946:SF9">
    <property type="entry name" value="POLYKETIDE TRANSFERASE AF380"/>
    <property type="match status" value="1"/>
</dbReference>
<dbReference type="InterPro" id="IPR017208">
    <property type="entry name" value="UCP037442_abhydr"/>
</dbReference>
<dbReference type="SUPFAM" id="SSF53474">
    <property type="entry name" value="alpha/beta-Hydrolases"/>
    <property type="match status" value="1"/>
</dbReference>
<dbReference type="Proteomes" id="UP000198415">
    <property type="component" value="Unassembled WGS sequence"/>
</dbReference>
<dbReference type="InterPro" id="IPR029058">
    <property type="entry name" value="AB_hydrolase_fold"/>
</dbReference>
<feature type="domain" description="Serine aminopeptidase S33" evidence="3">
    <location>
        <begin position="26"/>
        <end position="124"/>
    </location>
</feature>
<dbReference type="PIRSF" id="PIRSF037442">
    <property type="entry name" value="UCP037442_abhydr"/>
    <property type="match status" value="1"/>
</dbReference>
<dbReference type="EMBL" id="FZNR01000002">
    <property type="protein sequence ID" value="SNR42346.1"/>
    <property type="molecule type" value="Genomic_DNA"/>
</dbReference>
<sequence>MRTNETVRIPVATGGAITATIFSPASPEAVLVVHSATATPQGFYASFAEYLAGNGIATVTYDYRGTGLSGAPRDHRDLGMRDWISADAPAVAAWTAERFPGLPRLALGHSLGGHVIALGAAGTGLAASVIVASHLANLRTIPSRLERARVRLLLHVLGPAFGRLLGYVPASKMGLGEDLPAAAMKQWGAWARLENYFFDDPSMRARERSAAVTGPVLAVGTSDDPWSTPPQMDALTRHLTGAEVERRTYTPAGAGVPAIGHHGLLRRSMRDAVWPELLAWLHAHAAKATR</sequence>